<keyword evidence="2" id="KW-0964">Secreted</keyword>
<dbReference type="Proteomes" id="UP000295110">
    <property type="component" value="Unassembled WGS sequence"/>
</dbReference>
<evidence type="ECO:0000256" key="4">
    <source>
        <dbReference type="SAM" id="MobiDB-lite"/>
    </source>
</evidence>
<evidence type="ECO:0000256" key="2">
    <source>
        <dbReference type="ARBA" id="ARBA00022525"/>
    </source>
</evidence>
<dbReference type="PANTHER" id="PTHR31279">
    <property type="entry name" value="PROTEIN EXORDIUM-LIKE 5"/>
    <property type="match status" value="1"/>
</dbReference>
<dbReference type="RefSeq" id="WP_132570855.1">
    <property type="nucleotide sequence ID" value="NZ_CBCSGL010000009.1"/>
</dbReference>
<dbReference type="GO" id="GO:0005576">
    <property type="term" value="C:extracellular region"/>
    <property type="evidence" value="ECO:0007669"/>
    <property type="project" value="UniProtKB-SubCell"/>
</dbReference>
<organism evidence="6 7">
    <name type="scientific">Roseateles saccharophilus</name>
    <name type="common">Pseudomonas saccharophila</name>
    <dbReference type="NCBI Taxonomy" id="304"/>
    <lineage>
        <taxon>Bacteria</taxon>
        <taxon>Pseudomonadati</taxon>
        <taxon>Pseudomonadota</taxon>
        <taxon>Betaproteobacteria</taxon>
        <taxon>Burkholderiales</taxon>
        <taxon>Sphaerotilaceae</taxon>
        <taxon>Roseateles</taxon>
    </lineage>
</organism>
<protein>
    <submittedName>
        <fullName evidence="6">Phosphate-induced protein 1</fullName>
    </submittedName>
</protein>
<evidence type="ECO:0000313" key="7">
    <source>
        <dbReference type="Proteomes" id="UP000295110"/>
    </source>
</evidence>
<feature type="region of interest" description="Disordered" evidence="4">
    <location>
        <begin position="36"/>
        <end position="65"/>
    </location>
</feature>
<evidence type="ECO:0000256" key="1">
    <source>
        <dbReference type="ARBA" id="ARBA00004613"/>
    </source>
</evidence>
<evidence type="ECO:0000256" key="3">
    <source>
        <dbReference type="ARBA" id="ARBA00022729"/>
    </source>
</evidence>
<reference evidence="6 7" key="1">
    <citation type="submission" date="2019-03" db="EMBL/GenBank/DDBJ databases">
        <title>Genomic Encyclopedia of Type Strains, Phase IV (KMG-IV): sequencing the most valuable type-strain genomes for metagenomic binning, comparative biology and taxonomic classification.</title>
        <authorList>
            <person name="Goeker M."/>
        </authorList>
    </citation>
    <scope>NUCLEOTIDE SEQUENCE [LARGE SCALE GENOMIC DNA]</scope>
    <source>
        <strain evidence="6 7">DSM 654</strain>
    </source>
</reference>
<gene>
    <name evidence="6" type="ORF">EV671_1007146</name>
</gene>
<feature type="chain" id="PRO_5020476145" evidence="5">
    <location>
        <begin position="23"/>
        <end position="310"/>
    </location>
</feature>
<feature type="compositionally biased region" description="Polar residues" evidence="4">
    <location>
        <begin position="41"/>
        <end position="60"/>
    </location>
</feature>
<evidence type="ECO:0000256" key="5">
    <source>
        <dbReference type="SAM" id="SignalP"/>
    </source>
</evidence>
<comment type="caution">
    <text evidence="6">The sequence shown here is derived from an EMBL/GenBank/DDBJ whole genome shotgun (WGS) entry which is preliminary data.</text>
</comment>
<proteinExistence type="predicted"/>
<dbReference type="Pfam" id="PF04674">
    <property type="entry name" value="Phi_1"/>
    <property type="match status" value="1"/>
</dbReference>
<keyword evidence="3 5" id="KW-0732">Signal</keyword>
<dbReference type="PANTHER" id="PTHR31279:SF58">
    <property type="entry name" value="PROTEIN EXORDIUM-LIKE 2"/>
    <property type="match status" value="1"/>
</dbReference>
<dbReference type="EMBL" id="SMBU01000007">
    <property type="protein sequence ID" value="TCV01017.1"/>
    <property type="molecule type" value="Genomic_DNA"/>
</dbReference>
<keyword evidence="7" id="KW-1185">Reference proteome</keyword>
<feature type="signal peptide" evidence="5">
    <location>
        <begin position="1"/>
        <end position="22"/>
    </location>
</feature>
<dbReference type="OrthoDB" id="111829at2"/>
<sequence>MNQSTRIGLLAAAAMLAGAAMAQSNSELNPNRHVQHRINDGSASNEAPTAGGTTSLSPITNHGGPVMAGQPNVHVIWYGNWNQTNGSDTPAGQQIIRDLIAGLSGSNYLGITKSYSSTNGAVSGLLGTYNEGVDTGSQGTRLSDSRVQSIVQSYITKKGAADPNAIYFVLTSTNVSESSGFCNQYCGWHTSATISGQVVKYSFVGNANRCLSSCAAQTISPNGNPGVDGMASVVSHELEETLSDPQANAWYDASGAENADKCAWTFGSHQQTAANGSSYNQTLAGRNYLIQRNLSAVDSKCYTDYANKLQ</sequence>
<name>A0A4R3V7C4_ROSSA</name>
<evidence type="ECO:0000313" key="6">
    <source>
        <dbReference type="EMBL" id="TCV01017.1"/>
    </source>
</evidence>
<dbReference type="AlphaFoldDB" id="A0A4R3V7C4"/>
<accession>A0A4R3V7C4</accession>
<dbReference type="InterPro" id="IPR006766">
    <property type="entry name" value="EXORDIUM-like"/>
</dbReference>
<comment type="subcellular location">
    <subcellularLocation>
        <location evidence="1">Secreted</location>
    </subcellularLocation>
</comment>